<gene>
    <name evidence="2" type="ORF">U0R10_00805</name>
</gene>
<reference evidence="2 3" key="1">
    <citation type="submission" date="2024-03" db="EMBL/GenBank/DDBJ databases">
        <title>Aquirufa genome sequencing.</title>
        <authorList>
            <person name="Pitt A."/>
            <person name="Hahn M.W."/>
        </authorList>
    </citation>
    <scope>NUCLEOTIDE SEQUENCE [LARGE SCALE GENOMIC DNA]</scope>
    <source>
        <strain evidence="2 3">OSTEICH-129V</strain>
    </source>
</reference>
<feature type="transmembrane region" description="Helical" evidence="1">
    <location>
        <begin position="298"/>
        <end position="315"/>
    </location>
</feature>
<feature type="transmembrane region" description="Helical" evidence="1">
    <location>
        <begin position="324"/>
        <end position="342"/>
    </location>
</feature>
<evidence type="ECO:0008006" key="4">
    <source>
        <dbReference type="Google" id="ProtNLM"/>
    </source>
</evidence>
<keyword evidence="3" id="KW-1185">Reference proteome</keyword>
<feature type="transmembrane region" description="Helical" evidence="1">
    <location>
        <begin position="75"/>
        <end position="94"/>
    </location>
</feature>
<comment type="caution">
    <text evidence="2">The sequence shown here is derived from an EMBL/GenBank/DDBJ whole genome shotgun (WGS) entry which is preliminary data.</text>
</comment>
<dbReference type="Proteomes" id="UP001598138">
    <property type="component" value="Unassembled WGS sequence"/>
</dbReference>
<evidence type="ECO:0000313" key="3">
    <source>
        <dbReference type="Proteomes" id="UP001598138"/>
    </source>
</evidence>
<feature type="transmembrane region" description="Helical" evidence="1">
    <location>
        <begin position="198"/>
        <end position="221"/>
    </location>
</feature>
<dbReference type="RefSeq" id="WP_377981777.1">
    <property type="nucleotide sequence ID" value="NZ_JBBKXZ010000001.1"/>
</dbReference>
<evidence type="ECO:0000256" key="1">
    <source>
        <dbReference type="SAM" id="Phobius"/>
    </source>
</evidence>
<keyword evidence="1" id="KW-0812">Transmembrane</keyword>
<dbReference type="EMBL" id="JBBKXZ010000001">
    <property type="protein sequence ID" value="MFD3393148.1"/>
    <property type="molecule type" value="Genomic_DNA"/>
</dbReference>
<feature type="transmembrane region" description="Helical" evidence="1">
    <location>
        <begin position="151"/>
        <end position="177"/>
    </location>
</feature>
<feature type="transmembrane region" description="Helical" evidence="1">
    <location>
        <begin position="271"/>
        <end position="286"/>
    </location>
</feature>
<accession>A0ABW6DBF9</accession>
<protein>
    <recommendedName>
        <fullName evidence="4">Transmembrane protein</fullName>
    </recommendedName>
</protein>
<keyword evidence="1" id="KW-0472">Membrane</keyword>
<evidence type="ECO:0000313" key="2">
    <source>
        <dbReference type="EMBL" id="MFD3393148.1"/>
    </source>
</evidence>
<keyword evidence="1" id="KW-1133">Transmembrane helix</keyword>
<feature type="transmembrane region" description="Helical" evidence="1">
    <location>
        <begin position="106"/>
        <end position="139"/>
    </location>
</feature>
<name>A0ABW6DBF9_9BACT</name>
<proteinExistence type="predicted"/>
<organism evidence="2 3">
    <name type="scientific">Aquirufa avitistagni</name>
    <dbReference type="NCBI Taxonomy" id="3104728"/>
    <lineage>
        <taxon>Bacteria</taxon>
        <taxon>Pseudomonadati</taxon>
        <taxon>Bacteroidota</taxon>
        <taxon>Cytophagia</taxon>
        <taxon>Cytophagales</taxon>
        <taxon>Flectobacillaceae</taxon>
        <taxon>Aquirufa</taxon>
    </lineage>
</organism>
<sequence length="617" mass="70766">MMAKKLYQRIFLGFFALLAIALVSPINYATVGLDASWTQAILMIMQQGKTFGHDLVFTYGPLGYLSFKLPQENGSVIPILLVDCISVGHFVFLLKLAFDRFEGNKWIYPAILGLVILLPWGFFADLSFTFLYFFVFWILYAYYQNKTIGTWAALLIAILLFFIKVNISLIVCALFVLNSIILASTQKTTWKLAIAQNLLLMLGIILGSSFLHVDLINYIAYSLPLIDGYQDSMATIIISTKALVGLLMFQGIIFGVFCWQIFILKNTIKQNLYLYFLILFIAFLGFKQAHTAISNPNIFGLFLLIPMLNGLLFLFSDRTYNAKIGWGFVLVLAVNLLATQYIRFSDGNNTLGGYMATFRPINPNPIKYFGTLFNYTYSKNFDEKPLQFPERVKSKIGQRTVDILHNDVSYIFFNKLNYNPRPVIQTYSAYTAELMQLNGRKYASASAPDFVLFKLDQFREQNPFWADTDVNFELLKRYSVNEQFTVGKDTLLLLQKNSATARGENFVFRLPTIHQDQYIPLPQKSAPYRMVANLEYSVWGKLCRLLFQPPYMYCTIYYDDGTQKEFRVIDKILKGGVIVNKRVTTQNELLSFYMHGGEKSTNVAGIKFHTRFPWAYL</sequence>
<feature type="transmembrane region" description="Helical" evidence="1">
    <location>
        <begin position="233"/>
        <end position="259"/>
    </location>
</feature>